<proteinExistence type="predicted"/>
<keyword evidence="1" id="KW-0175">Coiled coil</keyword>
<accession>A0AAN4W1L7</accession>
<dbReference type="InterPro" id="IPR025246">
    <property type="entry name" value="IS30-like_HTH"/>
</dbReference>
<dbReference type="GO" id="GO:0005829">
    <property type="term" value="C:cytosol"/>
    <property type="evidence" value="ECO:0007669"/>
    <property type="project" value="TreeGrafter"/>
</dbReference>
<feature type="domain" description="Transposase IS30-like HTH" evidence="2">
    <location>
        <begin position="2"/>
        <end position="42"/>
    </location>
</feature>
<name>A0AAN4W1L7_9BACT</name>
<keyword evidence="4" id="KW-1185">Reference proteome</keyword>
<dbReference type="Pfam" id="PF13936">
    <property type="entry name" value="HTH_38"/>
    <property type="match status" value="1"/>
</dbReference>
<dbReference type="GO" id="GO:0032196">
    <property type="term" value="P:transposition"/>
    <property type="evidence" value="ECO:0007669"/>
    <property type="project" value="TreeGrafter"/>
</dbReference>
<organism evidence="3 4">
    <name type="scientific">Persicobacter diffluens</name>
    <dbReference type="NCBI Taxonomy" id="981"/>
    <lineage>
        <taxon>Bacteria</taxon>
        <taxon>Pseudomonadati</taxon>
        <taxon>Bacteroidota</taxon>
        <taxon>Cytophagia</taxon>
        <taxon>Cytophagales</taxon>
        <taxon>Persicobacteraceae</taxon>
        <taxon>Persicobacter</taxon>
    </lineage>
</organism>
<dbReference type="Proteomes" id="UP001310022">
    <property type="component" value="Unassembled WGS sequence"/>
</dbReference>
<evidence type="ECO:0000313" key="3">
    <source>
        <dbReference type="EMBL" id="GJM63214.1"/>
    </source>
</evidence>
<dbReference type="InterPro" id="IPR051917">
    <property type="entry name" value="Transposase-Integrase"/>
</dbReference>
<dbReference type="GO" id="GO:0004803">
    <property type="term" value="F:transposase activity"/>
    <property type="evidence" value="ECO:0007669"/>
    <property type="project" value="TreeGrafter"/>
</dbReference>
<dbReference type="PANTHER" id="PTHR10948">
    <property type="entry name" value="TRANSPOSASE"/>
    <property type="match status" value="1"/>
</dbReference>
<reference evidence="3 4" key="1">
    <citation type="submission" date="2021-12" db="EMBL/GenBank/DDBJ databases">
        <title>Genome sequencing of bacteria with rrn-lacking chromosome and rrn-plasmid.</title>
        <authorList>
            <person name="Anda M."/>
            <person name="Iwasaki W."/>
        </authorList>
    </citation>
    <scope>NUCLEOTIDE SEQUENCE [LARGE SCALE GENOMIC DNA]</scope>
    <source>
        <strain evidence="3 4">NBRC 15940</strain>
    </source>
</reference>
<evidence type="ECO:0000256" key="1">
    <source>
        <dbReference type="SAM" id="Coils"/>
    </source>
</evidence>
<dbReference type="EMBL" id="BQKE01000002">
    <property type="protein sequence ID" value="GJM63214.1"/>
    <property type="molecule type" value="Genomic_DNA"/>
</dbReference>
<protein>
    <recommendedName>
        <fullName evidence="2">Transposase IS30-like HTH domain-containing protein</fullName>
    </recommendedName>
</protein>
<dbReference type="RefSeq" id="WP_338238411.1">
    <property type="nucleotide sequence ID" value="NZ_BQKE01000002.1"/>
</dbReference>
<evidence type="ECO:0000313" key="4">
    <source>
        <dbReference type="Proteomes" id="UP001310022"/>
    </source>
</evidence>
<sequence>MYLTYAERCRIDLYHSLGMSNAKIARLLDRHVSTIGRELKRNKLFGEYDARLAQRRYECRKIFVGLKSHLWCGYFRPTPYKIKPFIRRITQWFSDYFDDFLRLRTINYGLMNFNLRWRHQVRLLKTKGPWWYGAMARWILRIWDLEPEALARQQVEAEEERQRNESIAKMLDELDQSVKALAEKIEALSSKPKIPEAIALRAA</sequence>
<dbReference type="AlphaFoldDB" id="A0AAN4W1L7"/>
<evidence type="ECO:0000259" key="2">
    <source>
        <dbReference type="Pfam" id="PF13936"/>
    </source>
</evidence>
<dbReference type="PANTHER" id="PTHR10948:SF23">
    <property type="entry name" value="TRANSPOSASE INSI FOR INSERTION SEQUENCE ELEMENT IS30A-RELATED"/>
    <property type="match status" value="1"/>
</dbReference>
<dbReference type="Gene3D" id="1.10.10.60">
    <property type="entry name" value="Homeodomain-like"/>
    <property type="match status" value="1"/>
</dbReference>
<comment type="caution">
    <text evidence="3">The sequence shown here is derived from an EMBL/GenBank/DDBJ whole genome shotgun (WGS) entry which is preliminary data.</text>
</comment>
<feature type="coiled-coil region" evidence="1">
    <location>
        <begin position="157"/>
        <end position="191"/>
    </location>
</feature>
<gene>
    <name evidence="3" type="ORF">PEDI_37660</name>
</gene>